<dbReference type="EMBL" id="WNJO01000005">
    <property type="protein sequence ID" value="MTV82157.1"/>
    <property type="molecule type" value="Genomic_DNA"/>
</dbReference>
<dbReference type="RefSeq" id="WP_155431430.1">
    <property type="nucleotide sequence ID" value="NZ_WNJO01000005.1"/>
</dbReference>
<evidence type="ECO:0000313" key="1">
    <source>
        <dbReference type="EMBL" id="MTV82157.1"/>
    </source>
</evidence>
<sequence>MAHNVSLDEEIMGILNDVSQHRFREGRQLNPNSMLFTSVKKANDAGYLEGAKIDEQYSHSLASVDLSHATLTKSGQTKLQALIDASQA</sequence>
<keyword evidence="2" id="KW-1185">Reference proteome</keyword>
<comment type="caution">
    <text evidence="1">The sequence shown here is derived from an EMBL/GenBank/DDBJ whole genome shotgun (WGS) entry which is preliminary data.</text>
</comment>
<evidence type="ECO:0000313" key="2">
    <source>
        <dbReference type="Proteomes" id="UP000466388"/>
    </source>
</evidence>
<dbReference type="AlphaFoldDB" id="A0A7X3C350"/>
<dbReference type="Proteomes" id="UP000466388">
    <property type="component" value="Unassembled WGS sequence"/>
</dbReference>
<reference evidence="1 2" key="1">
    <citation type="submission" date="2019-11" db="EMBL/GenBank/DDBJ databases">
        <title>Lactobacillus sp. nov. CRM56-3, isolated from fermented tea leaves.</title>
        <authorList>
            <person name="Phuengjayaem S."/>
            <person name="Tanasupawat S."/>
        </authorList>
    </citation>
    <scope>NUCLEOTIDE SEQUENCE [LARGE SCALE GENOMIC DNA]</scope>
    <source>
        <strain evidence="1 2">CRM56-3</strain>
    </source>
</reference>
<organism evidence="1 2">
    <name type="scientific">Secundilactobacillus folii</name>
    <dbReference type="NCBI Taxonomy" id="2678357"/>
    <lineage>
        <taxon>Bacteria</taxon>
        <taxon>Bacillati</taxon>
        <taxon>Bacillota</taxon>
        <taxon>Bacilli</taxon>
        <taxon>Lactobacillales</taxon>
        <taxon>Lactobacillaceae</taxon>
        <taxon>Secundilactobacillus</taxon>
    </lineage>
</organism>
<accession>A0A7X3C350</accession>
<name>A0A7X3C350_9LACO</name>
<proteinExistence type="predicted"/>
<protein>
    <submittedName>
        <fullName evidence="1">Uncharacterized protein</fullName>
    </submittedName>
</protein>
<gene>
    <name evidence="1" type="ORF">GM612_05760</name>
</gene>